<dbReference type="GO" id="GO:0005634">
    <property type="term" value="C:nucleus"/>
    <property type="evidence" value="ECO:0007669"/>
    <property type="project" value="UniProtKB-SubCell"/>
</dbReference>
<dbReference type="EMBL" id="LUHQ01000004">
    <property type="protein sequence ID" value="OAO97261.1"/>
    <property type="molecule type" value="Genomic_DNA"/>
</dbReference>
<evidence type="ECO:0000313" key="5">
    <source>
        <dbReference type="EMBL" id="OAO97261.1"/>
    </source>
</evidence>
<organism evidence="5 6">
    <name type="scientific">Arabidopsis thaliana</name>
    <name type="common">Mouse-ear cress</name>
    <dbReference type="NCBI Taxonomy" id="3702"/>
    <lineage>
        <taxon>Eukaryota</taxon>
        <taxon>Viridiplantae</taxon>
        <taxon>Streptophyta</taxon>
        <taxon>Embryophyta</taxon>
        <taxon>Tracheophyta</taxon>
        <taxon>Spermatophyta</taxon>
        <taxon>Magnoliopsida</taxon>
        <taxon>eudicotyledons</taxon>
        <taxon>Gunneridae</taxon>
        <taxon>Pentapetalae</taxon>
        <taxon>rosids</taxon>
        <taxon>malvids</taxon>
        <taxon>Brassicales</taxon>
        <taxon>Brassicaceae</taxon>
        <taxon>Camelineae</taxon>
        <taxon>Arabidopsis</taxon>
    </lineage>
</organism>
<reference evidence="6" key="1">
    <citation type="journal article" date="2016" name="Proc. Natl. Acad. Sci. U.S.A.">
        <title>Chromosome-level assembly of Arabidopsis thaliana Ler reveals the extent of translocation and inversion polymorphisms.</title>
        <authorList>
            <person name="Zapata L."/>
            <person name="Ding J."/>
            <person name="Willing E.M."/>
            <person name="Hartwig B."/>
            <person name="Bezdan D."/>
            <person name="Jiao W.B."/>
            <person name="Patel V."/>
            <person name="Velikkakam James G."/>
            <person name="Koornneef M."/>
            <person name="Ossowski S."/>
            <person name="Schneeberger K."/>
        </authorList>
    </citation>
    <scope>NUCLEOTIDE SEQUENCE [LARGE SCALE GENOMIC DNA]</scope>
    <source>
        <strain evidence="6">cv. Landsberg erecta</strain>
    </source>
</reference>
<gene>
    <name evidence="5" type="ordered locus">AXX17_At4g16090</name>
</gene>
<comment type="subcellular location">
    <subcellularLocation>
        <location evidence="1">Nucleus</location>
    </subcellularLocation>
</comment>
<dbReference type="Proteomes" id="UP000078284">
    <property type="component" value="Chromosome 4"/>
</dbReference>
<keyword evidence="2" id="KW-0156">Chromatin regulator</keyword>
<dbReference type="GO" id="GO:0006325">
    <property type="term" value="P:chromatin organization"/>
    <property type="evidence" value="ECO:0007669"/>
    <property type="project" value="UniProtKB-KW"/>
</dbReference>
<name>A0A178UX24_ARATH</name>
<evidence type="ECO:0000256" key="1">
    <source>
        <dbReference type="ARBA" id="ARBA00004123"/>
    </source>
</evidence>
<sequence length="190" mass="21705">MRGESEFGDVTVFGSGVVAEDDGSGFCLDDSETSTQSNDHDGMNIFLTQIKNVWYRLGRPSKQYAPWFGPVIKIARVSLSILNMLKRERRLFEEYPDKDIKRCPFVTGLASKMQDMNHTKWIIKKKKKILQKRKNLNSRAGIALMGGHDMNMVERDPELVAKEQHLARRLDQHPSEVIQTTLVLITAQDN</sequence>
<evidence type="ECO:0000256" key="2">
    <source>
        <dbReference type="ARBA" id="ARBA00022853"/>
    </source>
</evidence>
<proteinExistence type="predicted"/>
<evidence type="ECO:0000313" key="6">
    <source>
        <dbReference type="Proteomes" id="UP000078284"/>
    </source>
</evidence>
<dbReference type="Pfam" id="PF12047">
    <property type="entry name" value="DNMT1-RFD"/>
    <property type="match status" value="1"/>
</dbReference>
<comment type="caution">
    <text evidence="5">The sequence shown here is derived from an EMBL/GenBank/DDBJ whole genome shotgun (WGS) entry which is preliminary data.</text>
</comment>
<dbReference type="AlphaFoldDB" id="A0A178UX24"/>
<keyword evidence="3" id="KW-0539">Nucleus</keyword>
<feature type="domain" description="RFTS" evidence="4">
    <location>
        <begin position="53"/>
        <end position="89"/>
    </location>
</feature>
<protein>
    <recommendedName>
        <fullName evidence="4">RFTS domain-containing protein</fullName>
    </recommendedName>
</protein>
<dbReference type="InterPro" id="IPR022702">
    <property type="entry name" value="Cytosine_MeTrfase1_RFD"/>
</dbReference>
<evidence type="ECO:0000259" key="4">
    <source>
        <dbReference type="Pfam" id="PF12047"/>
    </source>
</evidence>
<evidence type="ECO:0000256" key="3">
    <source>
        <dbReference type="ARBA" id="ARBA00023242"/>
    </source>
</evidence>
<accession>A0A178UX24</accession>